<dbReference type="Proteomes" id="UP000250369">
    <property type="component" value="Unassembled WGS sequence"/>
</dbReference>
<name>A0A329MQY2_9BACL</name>
<dbReference type="PANTHER" id="PTHR30287">
    <property type="entry name" value="MEMBRANE COMPONENT OF PREDICTED ABC SUPERFAMILY METABOLITE UPTAKE TRANSPORTER"/>
    <property type="match status" value="1"/>
</dbReference>
<feature type="transmembrane region" description="Helical" evidence="6">
    <location>
        <begin position="693"/>
        <end position="717"/>
    </location>
</feature>
<dbReference type="OrthoDB" id="5137249at2"/>
<evidence type="ECO:0000256" key="2">
    <source>
        <dbReference type="ARBA" id="ARBA00022475"/>
    </source>
</evidence>
<feature type="transmembrane region" description="Helical" evidence="6">
    <location>
        <begin position="424"/>
        <end position="443"/>
    </location>
</feature>
<reference evidence="8 9" key="1">
    <citation type="journal article" date="2009" name="Int. J. Syst. Evol. Microbiol.">
        <title>Paenibacillus contaminans sp. nov., isolated from a contaminated laboratory plate.</title>
        <authorList>
            <person name="Chou J.H."/>
            <person name="Lee J.H."/>
            <person name="Lin M.C."/>
            <person name="Chang P.S."/>
            <person name="Arun A.B."/>
            <person name="Young C.C."/>
            <person name="Chen W.M."/>
        </authorList>
    </citation>
    <scope>NUCLEOTIDE SEQUENCE [LARGE SCALE GENOMIC DNA]</scope>
    <source>
        <strain evidence="8 9">CKOBP-6</strain>
    </source>
</reference>
<evidence type="ECO:0000313" key="9">
    <source>
        <dbReference type="Proteomes" id="UP000250369"/>
    </source>
</evidence>
<dbReference type="InterPro" id="IPR003838">
    <property type="entry name" value="ABC3_permease_C"/>
</dbReference>
<evidence type="ECO:0000256" key="1">
    <source>
        <dbReference type="ARBA" id="ARBA00004651"/>
    </source>
</evidence>
<evidence type="ECO:0000313" key="8">
    <source>
        <dbReference type="EMBL" id="RAV21706.1"/>
    </source>
</evidence>
<evidence type="ECO:0000256" key="4">
    <source>
        <dbReference type="ARBA" id="ARBA00022989"/>
    </source>
</evidence>
<accession>A0A329MQY2</accession>
<dbReference type="AlphaFoldDB" id="A0A329MQY2"/>
<keyword evidence="5 6" id="KW-0472">Membrane</keyword>
<dbReference type="PANTHER" id="PTHR30287:SF1">
    <property type="entry name" value="INNER MEMBRANE PROTEIN"/>
    <property type="match status" value="1"/>
</dbReference>
<evidence type="ECO:0000256" key="5">
    <source>
        <dbReference type="ARBA" id="ARBA00023136"/>
    </source>
</evidence>
<gene>
    <name evidence="8" type="ORF">DQG23_09285</name>
</gene>
<dbReference type="GO" id="GO:0005886">
    <property type="term" value="C:plasma membrane"/>
    <property type="evidence" value="ECO:0007669"/>
    <property type="project" value="UniProtKB-SubCell"/>
</dbReference>
<sequence length="775" mass="87296">MMKLCIKLVRDIRQSIGQFIAIVLVIAVGAFFYAGLITYSDNLNAYTKAYFTEHNLSDLNVYYSHISKDEVAGLSEIEGIKKIEGRYTLDATQAFEGYKALLKIHSIPMKNEINTPTMVEGRIPSKKDEILLDSHYANEHQYRVGDKIRLSSNNKDYTFIISGLCENVEYAKKNEIQDHKTFGAAYTAEVTIPEMADGFTYNEVLIDAKEDYDLDKLGKSIEAQSKQLSYLNQVSKERTFSYSKITETIHNNNLMSKVIPFVLFLIGAIILFLTMSRIIDSQRNQVGIMKALGVKNGTIMLHYMGYPLLVGIVGSIIGCSIAAIVFIPLVTASSSRAYSLPDIKFALTVYSVFPPIVFSSAFGLLSCYLSSRTVLKERAAQAMRPKPPKKVKMLLIERIPGIWSRISFSYKLIVRNILLNKQKALVSSVGVVASTVLLITAFGTHTALLKVADQVEEVYAYDLRVDYAIGASFDASKLPSGIKQKFDLSALPIEFIKDDKKEKATLTVTEKENNLIHFLDVNDNKLFLENDGVLVPKSYADKYHITEGDLIRIKFTAPEFKNKMLEMKVLHISTQYSNPSFYSTPAYLKSFDINYNPSSLLVEANSSTDLVSVRSFFEQDLQVDKITDKNDLKKSAQYILKQNSFVFLMFIICAVILSFGAIYTISSINIYERSREIATLKVLGYQKYKINRLIFFENIILTTFAVIVAIPISGYMYTIIVKALSSTHQQIPDKLNVFILLAAVILAFFLTILANLLLKRKITRINMIESLKSIE</sequence>
<feature type="transmembrane region" description="Helical" evidence="6">
    <location>
        <begin position="737"/>
        <end position="758"/>
    </location>
</feature>
<feature type="transmembrane region" description="Helical" evidence="6">
    <location>
        <begin position="258"/>
        <end position="279"/>
    </location>
</feature>
<keyword evidence="9" id="KW-1185">Reference proteome</keyword>
<comment type="subcellular location">
    <subcellularLocation>
        <location evidence="1">Cell membrane</location>
        <topology evidence="1">Multi-pass membrane protein</topology>
    </subcellularLocation>
</comment>
<evidence type="ECO:0000259" key="7">
    <source>
        <dbReference type="Pfam" id="PF02687"/>
    </source>
</evidence>
<feature type="transmembrane region" description="Helical" evidence="6">
    <location>
        <begin position="300"/>
        <end position="327"/>
    </location>
</feature>
<keyword evidence="2" id="KW-1003">Cell membrane</keyword>
<dbReference type="Pfam" id="PF02687">
    <property type="entry name" value="FtsX"/>
    <property type="match status" value="2"/>
</dbReference>
<evidence type="ECO:0000256" key="6">
    <source>
        <dbReference type="SAM" id="Phobius"/>
    </source>
</evidence>
<evidence type="ECO:0000256" key="3">
    <source>
        <dbReference type="ARBA" id="ARBA00022692"/>
    </source>
</evidence>
<organism evidence="8 9">
    <name type="scientific">Paenibacillus contaminans</name>
    <dbReference type="NCBI Taxonomy" id="450362"/>
    <lineage>
        <taxon>Bacteria</taxon>
        <taxon>Bacillati</taxon>
        <taxon>Bacillota</taxon>
        <taxon>Bacilli</taxon>
        <taxon>Bacillales</taxon>
        <taxon>Paenibacillaceae</taxon>
        <taxon>Paenibacillus</taxon>
    </lineage>
</organism>
<feature type="transmembrane region" description="Helical" evidence="6">
    <location>
        <begin position="645"/>
        <end position="672"/>
    </location>
</feature>
<keyword evidence="3 6" id="KW-0812">Transmembrane</keyword>
<dbReference type="EMBL" id="QMFB01000004">
    <property type="protein sequence ID" value="RAV21706.1"/>
    <property type="molecule type" value="Genomic_DNA"/>
</dbReference>
<feature type="transmembrane region" description="Helical" evidence="6">
    <location>
        <begin position="20"/>
        <end position="39"/>
    </location>
</feature>
<feature type="transmembrane region" description="Helical" evidence="6">
    <location>
        <begin position="347"/>
        <end position="369"/>
    </location>
</feature>
<protein>
    <submittedName>
        <fullName evidence="8">ABC transporter permease</fullName>
    </submittedName>
</protein>
<comment type="caution">
    <text evidence="8">The sequence shown here is derived from an EMBL/GenBank/DDBJ whole genome shotgun (WGS) entry which is preliminary data.</text>
</comment>
<proteinExistence type="predicted"/>
<feature type="domain" description="ABC3 transporter permease C-terminal" evidence="7">
    <location>
        <begin position="258"/>
        <end position="371"/>
    </location>
</feature>
<feature type="domain" description="ABC3 transporter permease C-terminal" evidence="7">
    <location>
        <begin position="649"/>
        <end position="766"/>
    </location>
</feature>
<dbReference type="InterPro" id="IPR038766">
    <property type="entry name" value="Membrane_comp_ABC_pdt"/>
</dbReference>
<keyword evidence="4 6" id="KW-1133">Transmembrane helix</keyword>